<gene>
    <name evidence="2" type="ORF">LCPAC201_02280</name>
</gene>
<reference evidence="2" key="1">
    <citation type="journal article" date="2019" name="MBio">
        <title>Virus Genomes from Deep Sea Sediments Expand the Ocean Megavirome and Support Independent Origins of Viral Gigantism.</title>
        <authorList>
            <person name="Backstrom D."/>
            <person name="Yutin N."/>
            <person name="Jorgensen S.L."/>
            <person name="Dharamshi J."/>
            <person name="Homa F."/>
            <person name="Zaremba-Niedwiedzka K."/>
            <person name="Spang A."/>
            <person name="Wolf Y.I."/>
            <person name="Koonin E.V."/>
            <person name="Ettema T.J."/>
        </authorList>
    </citation>
    <scope>NUCLEOTIDE SEQUENCE</scope>
</reference>
<keyword evidence="1" id="KW-0812">Transmembrane</keyword>
<name>A0A481Z564_9VIRU</name>
<evidence type="ECO:0000256" key="1">
    <source>
        <dbReference type="SAM" id="Phobius"/>
    </source>
</evidence>
<keyword evidence="1" id="KW-0472">Membrane</keyword>
<evidence type="ECO:0000313" key="2">
    <source>
        <dbReference type="EMBL" id="QBK90927.1"/>
    </source>
</evidence>
<dbReference type="EMBL" id="MK500503">
    <property type="protein sequence ID" value="QBK90927.1"/>
    <property type="molecule type" value="Genomic_DNA"/>
</dbReference>
<keyword evidence="1" id="KW-1133">Transmembrane helix</keyword>
<evidence type="ECO:0008006" key="3">
    <source>
        <dbReference type="Google" id="ProtNLM"/>
    </source>
</evidence>
<protein>
    <recommendedName>
        <fullName evidence="3">Transmembrane protein</fullName>
    </recommendedName>
</protein>
<accession>A0A481Z564</accession>
<proteinExistence type="predicted"/>
<sequence>MAIGVIGTKMMTRNPIALKVVLMIALIKVINIHEFVKVMIMKIHMEVIVITTTNVMTKTVSIKVIVMNVIIRAILVKIIRAILVKIIRVILVNAVNMVPVNVINVKAKPDLPE</sequence>
<organism evidence="2">
    <name type="scientific">Pithovirus LCPAC201</name>
    <dbReference type="NCBI Taxonomy" id="2506591"/>
    <lineage>
        <taxon>Viruses</taxon>
        <taxon>Pithoviruses</taxon>
    </lineage>
</organism>
<feature type="transmembrane region" description="Helical" evidence="1">
    <location>
        <begin position="20"/>
        <end position="40"/>
    </location>
</feature>